<dbReference type="GO" id="GO:0090090">
    <property type="term" value="P:negative regulation of canonical Wnt signaling pathway"/>
    <property type="evidence" value="ECO:0007669"/>
    <property type="project" value="Ensembl"/>
</dbReference>
<dbReference type="GO" id="GO:0032036">
    <property type="term" value="F:myosin heavy chain binding"/>
    <property type="evidence" value="ECO:0007669"/>
    <property type="project" value="Ensembl"/>
</dbReference>
<dbReference type="InterPro" id="IPR040140">
    <property type="entry name" value="Nkd-like"/>
</dbReference>
<dbReference type="AlphaFoldDB" id="A0A8C8WK92"/>
<reference evidence="9" key="2">
    <citation type="submission" date="2025-08" db="UniProtKB">
        <authorList>
            <consortium name="Ensembl"/>
        </authorList>
    </citation>
    <scope>IDENTIFICATION</scope>
</reference>
<dbReference type="GO" id="GO:0010954">
    <property type="term" value="P:positive regulation of protein processing"/>
    <property type="evidence" value="ECO:0007669"/>
    <property type="project" value="Ensembl"/>
</dbReference>
<accession>A0A8C8WK92</accession>
<dbReference type="GeneTree" id="ENSGT00440000033589"/>
<dbReference type="OMA" id="RQEHHGK"/>
<feature type="region of interest" description="Disordered" evidence="8">
    <location>
        <begin position="194"/>
        <end position="269"/>
    </location>
</feature>
<dbReference type="GO" id="GO:0051117">
    <property type="term" value="F:ATPase binding"/>
    <property type="evidence" value="ECO:0007669"/>
    <property type="project" value="Ensembl"/>
</dbReference>
<keyword evidence="4 7" id="KW-0879">Wnt signaling pathway</keyword>
<feature type="compositionally biased region" description="Pro residues" evidence="8">
    <location>
        <begin position="389"/>
        <end position="405"/>
    </location>
</feature>
<dbReference type="PANTHER" id="PTHR22611">
    <property type="entry name" value="PROTEIN NAKED CUTICLE"/>
    <property type="match status" value="1"/>
</dbReference>
<evidence type="ECO:0000313" key="9">
    <source>
        <dbReference type="Ensembl" id="ENSPLOP00000004550.1"/>
    </source>
</evidence>
<feature type="region of interest" description="Disordered" evidence="8">
    <location>
        <begin position="294"/>
        <end position="440"/>
    </location>
</feature>
<evidence type="ECO:0000256" key="4">
    <source>
        <dbReference type="ARBA" id="ARBA00022687"/>
    </source>
</evidence>
<reference evidence="9" key="3">
    <citation type="submission" date="2025-09" db="UniProtKB">
        <authorList>
            <consortium name="Ensembl"/>
        </authorList>
    </citation>
    <scope>IDENTIFICATION</scope>
</reference>
<name>A0A8C8WK92_PANLE</name>
<evidence type="ECO:0000256" key="7">
    <source>
        <dbReference type="RuleBase" id="RU367060"/>
    </source>
</evidence>
<evidence type="ECO:0000256" key="2">
    <source>
        <dbReference type="ARBA" id="ARBA00022475"/>
    </source>
</evidence>
<dbReference type="GO" id="GO:0046872">
    <property type="term" value="F:metal ion binding"/>
    <property type="evidence" value="ECO:0007669"/>
    <property type="project" value="UniProtKB-KW"/>
</dbReference>
<comment type="function">
    <text evidence="7">Cell autonomous antagonist of the canonical Wnt signaling pathway.</text>
</comment>
<evidence type="ECO:0000256" key="5">
    <source>
        <dbReference type="ARBA" id="ARBA00022723"/>
    </source>
</evidence>
<dbReference type="GO" id="GO:0048210">
    <property type="term" value="P:Golgi vesicle fusion to target membrane"/>
    <property type="evidence" value="ECO:0007669"/>
    <property type="project" value="Ensembl"/>
</dbReference>
<feature type="compositionally biased region" description="Low complexity" evidence="8">
    <location>
        <begin position="349"/>
        <end position="359"/>
    </location>
</feature>
<dbReference type="GO" id="GO:0072659">
    <property type="term" value="P:protein localization to plasma membrane"/>
    <property type="evidence" value="ECO:0007669"/>
    <property type="project" value="Ensembl"/>
</dbReference>
<evidence type="ECO:0000313" key="10">
    <source>
        <dbReference type="Proteomes" id="UP000694399"/>
    </source>
</evidence>
<keyword evidence="2 7" id="KW-1003">Cell membrane</keyword>
<dbReference type="GO" id="GO:0032436">
    <property type="term" value="P:positive regulation of proteasomal ubiquitin-dependent protein catabolic process"/>
    <property type="evidence" value="ECO:0007669"/>
    <property type="project" value="Ensembl"/>
</dbReference>
<sequence length="456" mass="48991">MVLLPPSGRDLPVLACRGPPPLGSKVTAARGAGGRGRRVHLVNPGEGRPALLTGPWCLLGGWALSSDPDGGDQRLARTPGLPGHTCRTPLPHPERTLPSLLLPPVAVTPEKAEGRGSAGQLFGVLDGEKAASREGPRGLGKRRLNIEVLQCDVSVKEDNRQEWTFTFYGFDNNGKATREDVSSLMHTICEAVDASVSHSSGSSRTLRVKLTVSPESSSKRKESPPPGQDREPTHCRTEGELSEDPQGAEKRLSAHVRRPGADPHPCCARGLCRVDENRERRNHYLDLAGIENYTSKFGPGSPPAPAKQEHQGKAVHPQSRAHSQEADAHDAHHRRSQPLADDHPPPAADPARALDAQPRLKGQDKQPLRSPKGSGRPPGAPGGGKPRKPSAPPPQPPPPQPPPQPYGHKRYRQRGREGHSPPEAVLEHEGVRGPPPLLVGEGYVVPAVQRHEHHPS</sequence>
<evidence type="ECO:0000256" key="6">
    <source>
        <dbReference type="ARBA" id="ARBA00023136"/>
    </source>
</evidence>
<gene>
    <name evidence="9" type="primary">NKD2</name>
</gene>
<dbReference type="Ensembl" id="ENSPLOT00000005022.1">
    <property type="protein sequence ID" value="ENSPLOP00000004550.1"/>
    <property type="gene ID" value="ENSPLOG00000003335.1"/>
</dbReference>
<feature type="compositionally biased region" description="Basic and acidic residues" evidence="8">
    <location>
        <begin position="217"/>
        <end position="239"/>
    </location>
</feature>
<dbReference type="PANTHER" id="PTHR22611:SF1">
    <property type="entry name" value="PROTEIN NAKED CUTICLE HOMOLOG 2"/>
    <property type="match status" value="1"/>
</dbReference>
<evidence type="ECO:0000256" key="1">
    <source>
        <dbReference type="ARBA" id="ARBA00007081"/>
    </source>
</evidence>
<comment type="similarity">
    <text evidence="1 7">Belongs to the NKD family.</text>
</comment>
<comment type="subcellular location">
    <subcellularLocation>
        <location evidence="7">Cell membrane</location>
    </subcellularLocation>
    <subcellularLocation>
        <location evidence="7">Cytoplasm</location>
    </subcellularLocation>
</comment>
<evidence type="ECO:0000256" key="8">
    <source>
        <dbReference type="SAM" id="MobiDB-lite"/>
    </source>
</evidence>
<keyword evidence="3" id="KW-0963">Cytoplasm</keyword>
<dbReference type="GO" id="GO:0070382">
    <property type="term" value="C:exocytic vesicle"/>
    <property type="evidence" value="ECO:0007669"/>
    <property type="project" value="Ensembl"/>
</dbReference>
<feature type="compositionally biased region" description="Basic and acidic residues" evidence="8">
    <location>
        <begin position="414"/>
        <end position="431"/>
    </location>
</feature>
<keyword evidence="6" id="KW-0472">Membrane</keyword>
<dbReference type="GO" id="GO:0031625">
    <property type="term" value="F:ubiquitin protein ligase binding"/>
    <property type="evidence" value="ECO:0007669"/>
    <property type="project" value="Ensembl"/>
</dbReference>
<organism evidence="9 10">
    <name type="scientific">Panthera leo</name>
    <name type="common">Lion</name>
    <dbReference type="NCBI Taxonomy" id="9689"/>
    <lineage>
        <taxon>Eukaryota</taxon>
        <taxon>Metazoa</taxon>
        <taxon>Chordata</taxon>
        <taxon>Craniata</taxon>
        <taxon>Vertebrata</taxon>
        <taxon>Euteleostomi</taxon>
        <taxon>Mammalia</taxon>
        <taxon>Eutheria</taxon>
        <taxon>Laurasiatheria</taxon>
        <taxon>Carnivora</taxon>
        <taxon>Feliformia</taxon>
        <taxon>Felidae</taxon>
        <taxon>Pantherinae</taxon>
        <taxon>Panthera</taxon>
    </lineage>
</organism>
<keyword evidence="10" id="KW-1185">Reference proteome</keyword>
<reference evidence="9" key="1">
    <citation type="journal article" date="2019" name="bioRxiv">
        <title>Long live the king: chromosome-level assembly of the lion (Panthera leo) using linked-read, Hi-C, and long read data.</title>
        <authorList>
            <person name="Armstrong E.E."/>
            <person name="Taylor R.W."/>
            <person name="Miller D.E."/>
            <person name="Kaelin C."/>
            <person name="Barsh G."/>
            <person name="Hadly E.A."/>
            <person name="Petrov D."/>
        </authorList>
    </citation>
    <scope>NUCLEOTIDE SEQUENCE [LARGE SCALE GENOMIC DNA]</scope>
</reference>
<dbReference type="Proteomes" id="UP000694399">
    <property type="component" value="Chromosome A1"/>
</dbReference>
<dbReference type="GO" id="GO:0016328">
    <property type="term" value="C:lateral plasma membrane"/>
    <property type="evidence" value="ECO:0007669"/>
    <property type="project" value="Ensembl"/>
</dbReference>
<keyword evidence="5" id="KW-0479">Metal-binding</keyword>
<dbReference type="GO" id="GO:0019838">
    <property type="term" value="F:growth factor binding"/>
    <property type="evidence" value="ECO:0007669"/>
    <property type="project" value="Ensembl"/>
</dbReference>
<evidence type="ECO:0000256" key="3">
    <source>
        <dbReference type="ARBA" id="ARBA00022490"/>
    </source>
</evidence>
<dbReference type="GO" id="GO:0016055">
    <property type="term" value="P:Wnt signaling pathway"/>
    <property type="evidence" value="ECO:0007669"/>
    <property type="project" value="UniProtKB-UniRule"/>
</dbReference>
<dbReference type="GO" id="GO:1903078">
    <property type="term" value="P:positive regulation of protein localization to plasma membrane"/>
    <property type="evidence" value="ECO:0007669"/>
    <property type="project" value="Ensembl"/>
</dbReference>
<dbReference type="GO" id="GO:0016323">
    <property type="term" value="C:basolateral plasma membrane"/>
    <property type="evidence" value="ECO:0007669"/>
    <property type="project" value="Ensembl"/>
</dbReference>
<protein>
    <recommendedName>
        <fullName evidence="7">Protein naked cuticle homolog</fullName>
    </recommendedName>
</protein>
<proteinExistence type="inferred from homology"/>